<reference evidence="7" key="1">
    <citation type="submission" date="2021-07" db="EMBL/GenBank/DDBJ databases">
        <authorList>
            <person name="Branca A.L. A."/>
        </authorList>
    </citation>
    <scope>NUCLEOTIDE SEQUENCE</scope>
</reference>
<feature type="transmembrane region" description="Helical" evidence="6">
    <location>
        <begin position="785"/>
        <end position="808"/>
    </location>
</feature>
<keyword evidence="4 6" id="KW-0472">Membrane</keyword>
<dbReference type="AlphaFoldDB" id="A0A9W4IDV0"/>
<dbReference type="OrthoDB" id="3231000at2759"/>
<dbReference type="Proteomes" id="UP001152646">
    <property type="component" value="Unassembled WGS sequence"/>
</dbReference>
<evidence type="ECO:0000256" key="5">
    <source>
        <dbReference type="SAM" id="MobiDB-lite"/>
    </source>
</evidence>
<dbReference type="EMBL" id="CAJVPA010000044">
    <property type="protein sequence ID" value="CAG8266184.1"/>
    <property type="molecule type" value="Genomic_DNA"/>
</dbReference>
<dbReference type="InterPro" id="IPR002523">
    <property type="entry name" value="MgTranspt_CorA/ZnTranspt_ZntB"/>
</dbReference>
<evidence type="ECO:0000256" key="6">
    <source>
        <dbReference type="SAM" id="Phobius"/>
    </source>
</evidence>
<keyword evidence="2 6" id="KW-0812">Transmembrane</keyword>
<dbReference type="SUPFAM" id="SSF144083">
    <property type="entry name" value="Magnesium transport protein CorA, transmembrane region"/>
    <property type="match status" value="1"/>
</dbReference>
<accession>A0A9W4IDV0</accession>
<dbReference type="InterPro" id="IPR045863">
    <property type="entry name" value="CorA_TM1_TM2"/>
</dbReference>
<evidence type="ECO:0000256" key="4">
    <source>
        <dbReference type="ARBA" id="ARBA00023136"/>
    </source>
</evidence>
<feature type="region of interest" description="Disordered" evidence="5">
    <location>
        <begin position="1"/>
        <end position="118"/>
    </location>
</feature>
<feature type="transmembrane region" description="Helical" evidence="6">
    <location>
        <begin position="820"/>
        <end position="840"/>
    </location>
</feature>
<dbReference type="Pfam" id="PF01544">
    <property type="entry name" value="CorA"/>
    <property type="match status" value="1"/>
</dbReference>
<evidence type="ECO:0008006" key="9">
    <source>
        <dbReference type="Google" id="ProtNLM"/>
    </source>
</evidence>
<proteinExistence type="predicted"/>
<organism evidence="7 8">
    <name type="scientific">Penicillium salamii</name>
    <dbReference type="NCBI Taxonomy" id="1612424"/>
    <lineage>
        <taxon>Eukaryota</taxon>
        <taxon>Fungi</taxon>
        <taxon>Dikarya</taxon>
        <taxon>Ascomycota</taxon>
        <taxon>Pezizomycotina</taxon>
        <taxon>Eurotiomycetes</taxon>
        <taxon>Eurotiomycetidae</taxon>
        <taxon>Eurotiales</taxon>
        <taxon>Aspergillaceae</taxon>
        <taxon>Penicillium</taxon>
    </lineage>
</organism>
<feature type="transmembrane region" description="Helical" evidence="6">
    <location>
        <begin position="861"/>
        <end position="885"/>
    </location>
</feature>
<feature type="compositionally biased region" description="Polar residues" evidence="5">
    <location>
        <begin position="37"/>
        <end position="55"/>
    </location>
</feature>
<evidence type="ECO:0000313" key="7">
    <source>
        <dbReference type="EMBL" id="CAG8266184.1"/>
    </source>
</evidence>
<evidence type="ECO:0000256" key="2">
    <source>
        <dbReference type="ARBA" id="ARBA00022692"/>
    </source>
</evidence>
<name>A0A9W4IDV0_9EURO</name>
<feature type="compositionally biased region" description="Basic and acidic residues" evidence="5">
    <location>
        <begin position="75"/>
        <end position="92"/>
    </location>
</feature>
<feature type="region of interest" description="Disordered" evidence="5">
    <location>
        <begin position="291"/>
        <end position="311"/>
    </location>
</feature>
<sequence length="923" mass="103832">MAGNSSTDRIVDWLEQSSLPPSGVPRSVSIHTHSEEQSQVSGTRRISSPVNNSTLDDALPHEIALPDSHVFSSDSDPRTDSDSSRDSLDDILKGSYRTKSPTASLQDSSLYPRKTREHRHLLFKATSRRTRRSKPRQRYQRTLDNAASILDHIQNGNVCKSSRHDQILLIHHDYSRNCRLRSKEIQNAHEIGNLGNPPSDVYQRVVIVKDLSKPTIIALGDTFGINPEFFEEHLLNSGYAGADYDMLPAKMWVTTTLEKSYVSAKWIRPVYRLPMYSWNYKMQDLAKTGVENTEGSSDTEDSFAGYGEKQSPKRKSDVEHFTRYGIVKTRVATNIFRPEARLWTNPNQATRTQRECALEERISIWKVKLPEGCVIVEEKHPCLETTKVDWNKSWAHGGMGKKKSDISLGELDIDDDWAERGMPHTTEEGHLLLRATAEPFLIKWARNLKNIVEKRKAKTRPSPSTGEPELSLQKVIVKPISPRHTVTVDLDQVFESKESAQTFGGKMGSASTYDGICNDMRQNDGPMLLGSSIFHIIKQDTLTFLRRLSYYGLDEMETGILEETKMEDRLSDWIQAISYAQREISEMQVSMEPFVQFCVSMDSPAIESNSSESHSTTEPKVLREFQQLSEVMTKMSDRLQRTSTLLTSNLGLLESRRSINEAQAVSRLTELAFIFVPLSFASSIFGMQVQPLADPVPLRSFFIIAAGATLFAYFMRMTMRSQWLAYLKVALRRDVRKYAESHGLPAPTQSISIFLTVQWTGHCLGVGIQKLLRLAGTFWVKIWKVFGFIILFMLLNGSIASIPIAILWTRELDPGTQCAVTIAILVIVVGSVGPFVWTWCEPEFRSALPRLIGNLIRHRSYPSLNFVVFSGTIALSMVVSLILLWTQQLALGIKTGLTVGILIFVAPLTIIGLLSINVGLGLL</sequence>
<dbReference type="GO" id="GO:0046873">
    <property type="term" value="F:metal ion transmembrane transporter activity"/>
    <property type="evidence" value="ECO:0007669"/>
    <property type="project" value="InterPro"/>
</dbReference>
<feature type="transmembrane region" description="Helical" evidence="6">
    <location>
        <begin position="897"/>
        <end position="920"/>
    </location>
</feature>
<gene>
    <name evidence="7" type="ORF">PSALAMII_LOCUS1116</name>
</gene>
<protein>
    <recommendedName>
        <fullName evidence="9">Mg2+ transporter protein, CorA-like/Zinc transport protein ZntB</fullName>
    </recommendedName>
</protein>
<evidence type="ECO:0000256" key="3">
    <source>
        <dbReference type="ARBA" id="ARBA00022989"/>
    </source>
</evidence>
<comment type="caution">
    <text evidence="7">The sequence shown here is derived from an EMBL/GenBank/DDBJ whole genome shotgun (WGS) entry which is preliminary data.</text>
</comment>
<dbReference type="GO" id="GO:0016020">
    <property type="term" value="C:membrane"/>
    <property type="evidence" value="ECO:0007669"/>
    <property type="project" value="UniProtKB-SubCell"/>
</dbReference>
<evidence type="ECO:0000313" key="8">
    <source>
        <dbReference type="Proteomes" id="UP001152646"/>
    </source>
</evidence>
<keyword evidence="3 6" id="KW-1133">Transmembrane helix</keyword>
<comment type="subcellular location">
    <subcellularLocation>
        <location evidence="1">Membrane</location>
        <topology evidence="1">Multi-pass membrane protein</topology>
    </subcellularLocation>
</comment>
<evidence type="ECO:0000256" key="1">
    <source>
        <dbReference type="ARBA" id="ARBA00004141"/>
    </source>
</evidence>
<dbReference type="Gene3D" id="1.20.58.340">
    <property type="entry name" value="Magnesium transport protein CorA, transmembrane region"/>
    <property type="match status" value="1"/>
</dbReference>
<feature type="transmembrane region" description="Helical" evidence="6">
    <location>
        <begin position="696"/>
        <end position="714"/>
    </location>
</feature>
<feature type="compositionally biased region" description="Polar residues" evidence="5">
    <location>
        <begin position="97"/>
        <end position="109"/>
    </location>
</feature>